<dbReference type="InterPro" id="IPR012902">
    <property type="entry name" value="N_methyl_site"/>
</dbReference>
<reference evidence="2 3" key="1">
    <citation type="journal article" date="2015" name="Nature">
        <title>rRNA introns, odd ribosomes, and small enigmatic genomes across a large radiation of phyla.</title>
        <authorList>
            <person name="Brown C.T."/>
            <person name="Hug L.A."/>
            <person name="Thomas B.C."/>
            <person name="Sharon I."/>
            <person name="Castelle C.J."/>
            <person name="Singh A."/>
            <person name="Wilkins M.J."/>
            <person name="Williams K.H."/>
            <person name="Banfield J.F."/>
        </authorList>
    </citation>
    <scope>NUCLEOTIDE SEQUENCE [LARGE SCALE GENOMIC DNA]</scope>
</reference>
<proteinExistence type="predicted"/>
<gene>
    <name evidence="2" type="ORF">UV06_C0002G0012</name>
</gene>
<comment type="caution">
    <text evidence="2">The sequence shown here is derived from an EMBL/GenBank/DDBJ whole genome shotgun (WGS) entry which is preliminary data.</text>
</comment>
<name>A0A0G0Z2Z5_9BACT</name>
<dbReference type="SUPFAM" id="SSF54523">
    <property type="entry name" value="Pili subunits"/>
    <property type="match status" value="1"/>
</dbReference>
<keyword evidence="1" id="KW-0812">Transmembrane</keyword>
<keyword evidence="1" id="KW-1133">Transmembrane helix</keyword>
<protein>
    <recommendedName>
        <fullName evidence="4">Prepilin-type N-terminal cleavage/methylation domain-containing protein</fullName>
    </recommendedName>
</protein>
<evidence type="ECO:0000256" key="1">
    <source>
        <dbReference type="SAM" id="Phobius"/>
    </source>
</evidence>
<organism evidence="2 3">
    <name type="scientific">Candidatus Collierbacteria bacterium GW2011_GWA2_42_17</name>
    <dbReference type="NCBI Taxonomy" id="1618378"/>
    <lineage>
        <taxon>Bacteria</taxon>
        <taxon>Candidatus Collieribacteriota</taxon>
    </lineage>
</organism>
<dbReference type="Pfam" id="PF07963">
    <property type="entry name" value="N_methyl"/>
    <property type="match status" value="1"/>
</dbReference>
<keyword evidence="1" id="KW-0472">Membrane</keyword>
<accession>A0A0G0Z2Z5</accession>
<sequence>MKHILKNNKGQSLIEIVVAVGIIAVVLVGVSDLISRSLSLASFQAGKNAATNIAQNQLNYYRQARDLEPTLFFQSPNPQGGYSTCVDNPDPVKYVCTITYDSTGIPNGTKMTVKIVWKDADKEITTEFSQILAKLTK</sequence>
<evidence type="ECO:0008006" key="4">
    <source>
        <dbReference type="Google" id="ProtNLM"/>
    </source>
</evidence>
<dbReference type="InterPro" id="IPR045584">
    <property type="entry name" value="Pilin-like"/>
</dbReference>
<dbReference type="Proteomes" id="UP000033854">
    <property type="component" value="Unassembled WGS sequence"/>
</dbReference>
<evidence type="ECO:0000313" key="2">
    <source>
        <dbReference type="EMBL" id="KKS43110.1"/>
    </source>
</evidence>
<feature type="transmembrane region" description="Helical" evidence="1">
    <location>
        <begin position="12"/>
        <end position="34"/>
    </location>
</feature>
<evidence type="ECO:0000313" key="3">
    <source>
        <dbReference type="Proteomes" id="UP000033854"/>
    </source>
</evidence>
<dbReference type="EMBL" id="LCDA01000002">
    <property type="protein sequence ID" value="KKS43110.1"/>
    <property type="molecule type" value="Genomic_DNA"/>
</dbReference>
<dbReference type="AlphaFoldDB" id="A0A0G0Z2Z5"/>